<dbReference type="RefSeq" id="WP_135478439.1">
    <property type="nucleotide sequence ID" value="NZ_SIJK02000019.1"/>
</dbReference>
<accession>A0ABS4DAG2</accession>
<organism evidence="1 2">
    <name type="scientific">Candidatus Chloroploca mongolica</name>
    <dbReference type="NCBI Taxonomy" id="2528176"/>
    <lineage>
        <taxon>Bacteria</taxon>
        <taxon>Bacillati</taxon>
        <taxon>Chloroflexota</taxon>
        <taxon>Chloroflexia</taxon>
        <taxon>Chloroflexales</taxon>
        <taxon>Chloroflexineae</taxon>
        <taxon>Oscillochloridaceae</taxon>
        <taxon>Candidatus Chloroploca</taxon>
    </lineage>
</organism>
<proteinExistence type="predicted"/>
<comment type="caution">
    <text evidence="1">The sequence shown here is derived from an EMBL/GenBank/DDBJ whole genome shotgun (WGS) entry which is preliminary data.</text>
</comment>
<name>A0ABS4DAG2_9CHLR</name>
<protein>
    <submittedName>
        <fullName evidence="1">Uncharacterized protein</fullName>
    </submittedName>
</protein>
<keyword evidence="2" id="KW-1185">Reference proteome</keyword>
<gene>
    <name evidence="1" type="ORF">EYB53_012095</name>
</gene>
<dbReference type="EMBL" id="SIJK02000019">
    <property type="protein sequence ID" value="MBP1466446.1"/>
    <property type="molecule type" value="Genomic_DNA"/>
</dbReference>
<evidence type="ECO:0000313" key="1">
    <source>
        <dbReference type="EMBL" id="MBP1466446.1"/>
    </source>
</evidence>
<dbReference type="Proteomes" id="UP001193081">
    <property type="component" value="Unassembled WGS sequence"/>
</dbReference>
<reference evidence="1 2" key="1">
    <citation type="submission" date="2021-03" db="EMBL/GenBank/DDBJ databases">
        <authorList>
            <person name="Grouzdev D.S."/>
        </authorList>
    </citation>
    <scope>NUCLEOTIDE SEQUENCE [LARGE SCALE GENOMIC DNA]</scope>
    <source>
        <strain evidence="1 2">M50-1</strain>
    </source>
</reference>
<sequence>MATEPCPCGITLPVVNVEGRTDEILRFVAPGGQVVPVLPLALWSVIKETPGVLRFQAIQTAPDQLKIQLEAKHAAEGAPTWERGYANAYFASQGLGNVAIIRTPEVPMRDPKSGNIPQHLEREFPVHLTSLKLPPGRGSFCLSSATL</sequence>
<evidence type="ECO:0000313" key="2">
    <source>
        <dbReference type="Proteomes" id="UP001193081"/>
    </source>
</evidence>